<sequence>MNESFETWDAMSKELPKPYAAALRMRAGAAGDEPLAGYVDPDAPEGSARIAEAEPDALQVWPDGGAPLLW</sequence>
<accession>A0ABQ0YJS5</accession>
<protein>
    <submittedName>
        <fullName evidence="1">Uncharacterized protein</fullName>
    </submittedName>
</protein>
<gene>
    <name evidence="1" type="ORF">RAJCM14343_2069</name>
</gene>
<proteinExistence type="predicted"/>
<evidence type="ECO:0000313" key="1">
    <source>
        <dbReference type="EMBL" id="GES36816.1"/>
    </source>
</evidence>
<evidence type="ECO:0000313" key="2">
    <source>
        <dbReference type="Proteomes" id="UP000325466"/>
    </source>
</evidence>
<organism evidence="1 2">
    <name type="scientific">Rhodococcus aetherivorans</name>
    <dbReference type="NCBI Taxonomy" id="191292"/>
    <lineage>
        <taxon>Bacteria</taxon>
        <taxon>Bacillati</taxon>
        <taxon>Actinomycetota</taxon>
        <taxon>Actinomycetes</taxon>
        <taxon>Mycobacteriales</taxon>
        <taxon>Nocardiaceae</taxon>
        <taxon>Rhodococcus</taxon>
    </lineage>
</organism>
<dbReference type="EMBL" id="BLAH01000076">
    <property type="protein sequence ID" value="GES36816.1"/>
    <property type="molecule type" value="Genomic_DNA"/>
</dbReference>
<name>A0ABQ0YJS5_9NOCA</name>
<dbReference type="Proteomes" id="UP000325466">
    <property type="component" value="Unassembled WGS sequence"/>
</dbReference>
<comment type="caution">
    <text evidence="1">The sequence shown here is derived from an EMBL/GenBank/DDBJ whole genome shotgun (WGS) entry which is preliminary data.</text>
</comment>
<dbReference type="RefSeq" id="WP_043798425.1">
    <property type="nucleotide sequence ID" value="NZ_BAAAYP010000020.1"/>
</dbReference>
<reference evidence="1 2" key="1">
    <citation type="journal article" date="2018" name="Biodegradation">
        <title>1,4-Dioxane degradation characteristics of Rhodococcus aetherivorans JCM 14343.</title>
        <authorList>
            <person name="Inoue D."/>
            <person name="Tsunoda T."/>
            <person name="Yamamoto N."/>
            <person name="Ike M."/>
            <person name="Sei K."/>
        </authorList>
    </citation>
    <scope>NUCLEOTIDE SEQUENCE [LARGE SCALE GENOMIC DNA]</scope>
    <source>
        <strain evidence="1 2">JCM 14343</strain>
    </source>
</reference>
<keyword evidence="2" id="KW-1185">Reference proteome</keyword>